<reference evidence="9" key="1">
    <citation type="submission" date="2019-12" db="EMBL/GenBank/DDBJ databases">
        <title>Clostridiaceae gen. nov. sp. nov., isolated from sediment in Xinjiang, China.</title>
        <authorList>
            <person name="Zhang R."/>
        </authorList>
    </citation>
    <scope>NUCLEOTIDE SEQUENCE</scope>
    <source>
        <strain evidence="9">D2Q-11</strain>
    </source>
</reference>
<name>A0A942UXV3_9FIRM</name>
<keyword evidence="5 7" id="KW-1133">Transmembrane helix</keyword>
<evidence type="ECO:0000313" key="10">
    <source>
        <dbReference type="Proteomes" id="UP000724672"/>
    </source>
</evidence>
<accession>A0A942UXV3</accession>
<evidence type="ECO:0000256" key="1">
    <source>
        <dbReference type="ARBA" id="ARBA00004651"/>
    </source>
</evidence>
<feature type="transmembrane region" description="Helical" evidence="7">
    <location>
        <begin position="142"/>
        <end position="162"/>
    </location>
</feature>
<evidence type="ECO:0000259" key="8">
    <source>
        <dbReference type="Pfam" id="PF09335"/>
    </source>
</evidence>
<evidence type="ECO:0000256" key="2">
    <source>
        <dbReference type="ARBA" id="ARBA00010792"/>
    </source>
</evidence>
<protein>
    <submittedName>
        <fullName evidence="9">VTT domain-containing protein</fullName>
    </submittedName>
</protein>
<feature type="transmembrane region" description="Helical" evidence="7">
    <location>
        <begin position="111"/>
        <end position="136"/>
    </location>
</feature>
<comment type="similarity">
    <text evidence="2">Belongs to the DedA family.</text>
</comment>
<feature type="domain" description="VTT" evidence="8">
    <location>
        <begin position="38"/>
        <end position="152"/>
    </location>
</feature>
<dbReference type="EMBL" id="WSFT01000053">
    <property type="protein sequence ID" value="MBS4540120.1"/>
    <property type="molecule type" value="Genomic_DNA"/>
</dbReference>
<evidence type="ECO:0000256" key="6">
    <source>
        <dbReference type="ARBA" id="ARBA00023136"/>
    </source>
</evidence>
<evidence type="ECO:0000256" key="3">
    <source>
        <dbReference type="ARBA" id="ARBA00022475"/>
    </source>
</evidence>
<feature type="transmembrane region" description="Helical" evidence="7">
    <location>
        <begin position="54"/>
        <end position="78"/>
    </location>
</feature>
<keyword evidence="4 7" id="KW-0812">Transmembrane</keyword>
<keyword evidence="10" id="KW-1185">Reference proteome</keyword>
<organism evidence="9 10">
    <name type="scientific">Anaeromonas frigoriresistens</name>
    <dbReference type="NCBI Taxonomy" id="2683708"/>
    <lineage>
        <taxon>Bacteria</taxon>
        <taxon>Bacillati</taxon>
        <taxon>Bacillota</taxon>
        <taxon>Tissierellia</taxon>
        <taxon>Tissierellales</taxon>
        <taxon>Thermohalobacteraceae</taxon>
        <taxon>Anaeromonas</taxon>
    </lineage>
</organism>
<proteinExistence type="inferred from homology"/>
<dbReference type="GO" id="GO:0005886">
    <property type="term" value="C:plasma membrane"/>
    <property type="evidence" value="ECO:0007669"/>
    <property type="project" value="UniProtKB-SubCell"/>
</dbReference>
<dbReference type="Proteomes" id="UP000724672">
    <property type="component" value="Unassembled WGS sequence"/>
</dbReference>
<evidence type="ECO:0000313" key="9">
    <source>
        <dbReference type="EMBL" id="MBS4540120.1"/>
    </source>
</evidence>
<feature type="transmembrane region" description="Helical" evidence="7">
    <location>
        <begin position="12"/>
        <end position="34"/>
    </location>
</feature>
<evidence type="ECO:0000256" key="5">
    <source>
        <dbReference type="ARBA" id="ARBA00022989"/>
    </source>
</evidence>
<dbReference type="InterPro" id="IPR051311">
    <property type="entry name" value="DedA_domain"/>
</dbReference>
<comment type="caution">
    <text evidence="9">The sequence shown here is derived from an EMBL/GenBank/DDBJ whole genome shotgun (WGS) entry which is preliminary data.</text>
</comment>
<keyword evidence="6 7" id="KW-0472">Membrane</keyword>
<dbReference type="PANTHER" id="PTHR42709">
    <property type="entry name" value="ALKALINE PHOSPHATASE LIKE PROTEIN"/>
    <property type="match status" value="1"/>
</dbReference>
<dbReference type="InterPro" id="IPR032816">
    <property type="entry name" value="VTT_dom"/>
</dbReference>
<keyword evidence="3" id="KW-1003">Cell membrane</keyword>
<dbReference type="AlphaFoldDB" id="A0A942UXV3"/>
<dbReference type="RefSeq" id="WP_203368009.1">
    <property type="nucleotide sequence ID" value="NZ_WSFT01000053.1"/>
</dbReference>
<sequence>MEELIIQFSKNLVSKNILLSYIFFFLSQALQVLFPPYPGDMVLILEGYLSEIAGVNIILVIINAISATYFSSVALYLLGNKEGEKILHSKIINRLFETDKVLKLRRLFDRFGSVVIIVSKFIPGIYSIAVLSAGVFKVERKVAYTSIFIITSIHHIALITLGKVLGENWTYVFRKIEMYNKQMLMLIIPLIFIYLIIMKIKKKIFD</sequence>
<evidence type="ECO:0000256" key="4">
    <source>
        <dbReference type="ARBA" id="ARBA00022692"/>
    </source>
</evidence>
<dbReference type="Pfam" id="PF09335">
    <property type="entry name" value="VTT_dom"/>
    <property type="match status" value="1"/>
</dbReference>
<feature type="transmembrane region" description="Helical" evidence="7">
    <location>
        <begin position="183"/>
        <end position="200"/>
    </location>
</feature>
<gene>
    <name evidence="9" type="ORF">GOQ27_16700</name>
</gene>
<comment type="subcellular location">
    <subcellularLocation>
        <location evidence="1">Cell membrane</location>
        <topology evidence="1">Multi-pass membrane protein</topology>
    </subcellularLocation>
</comment>
<evidence type="ECO:0000256" key="7">
    <source>
        <dbReference type="SAM" id="Phobius"/>
    </source>
</evidence>
<dbReference type="PANTHER" id="PTHR42709:SF6">
    <property type="entry name" value="UNDECAPRENYL PHOSPHATE TRANSPORTER A"/>
    <property type="match status" value="1"/>
</dbReference>